<feature type="region of interest" description="Disordered" evidence="2">
    <location>
        <begin position="1"/>
        <end position="60"/>
    </location>
</feature>
<keyword evidence="3" id="KW-1133">Transmembrane helix</keyword>
<sequence length="239" mass="25084">MLHLRPLSGDTRMSHPTPPPYGQQPHQPGHGYPQYRQTQPYQQPYAGGPAPYQPPPPPKKGMNGWAITGITLGGVFVFLIVLGALVGGDDSGTGSSGKPDTRAAAPEKPAAADPKSAEKAKDEPAAQPAPESPVKVTATKTRFAPSILHDGGAYTSVKVTIANNSEEKIDVNPLYFSITATDGSKHTAELGVDEHQIDTVDLAPGEKITGTITGEGAFTPKYVTYTDGLFGDDVRGNVS</sequence>
<organism evidence="5 6">
    <name type="scientific">Streptomyces pristinaespiralis (strain ATCC 25486 / DSM 40338 / CBS 914.69 / JCM 4507 / KCC S-0507 / NBRC 13074 / NRRL 2958 / 5647)</name>
    <dbReference type="NCBI Taxonomy" id="457429"/>
    <lineage>
        <taxon>Bacteria</taxon>
        <taxon>Bacillati</taxon>
        <taxon>Actinomycetota</taxon>
        <taxon>Actinomycetes</taxon>
        <taxon>Kitasatosporales</taxon>
        <taxon>Streptomycetaceae</taxon>
        <taxon>Streptomyces</taxon>
    </lineage>
</organism>
<feature type="compositionally biased region" description="Low complexity" evidence="2">
    <location>
        <begin position="23"/>
        <end position="50"/>
    </location>
</feature>
<keyword evidence="6" id="KW-1185">Reference proteome</keyword>
<feature type="compositionally biased region" description="Low complexity" evidence="2">
    <location>
        <begin position="96"/>
        <end position="114"/>
    </location>
</feature>
<feature type="compositionally biased region" description="Basic and acidic residues" evidence="2">
    <location>
        <begin position="115"/>
        <end position="124"/>
    </location>
</feature>
<evidence type="ECO:0000256" key="2">
    <source>
        <dbReference type="SAM" id="MobiDB-lite"/>
    </source>
</evidence>
<dbReference type="SUPFAM" id="SSF81995">
    <property type="entry name" value="beta-sandwich domain of Sec23/24"/>
    <property type="match status" value="1"/>
</dbReference>
<keyword evidence="1" id="KW-0732">Signal</keyword>
<evidence type="ECO:0000313" key="6">
    <source>
        <dbReference type="Proteomes" id="UP000002805"/>
    </source>
</evidence>
<dbReference type="InterPro" id="IPR029051">
    <property type="entry name" value="DUF4352"/>
</dbReference>
<keyword evidence="3" id="KW-0812">Transmembrane</keyword>
<feature type="domain" description="DUF4352" evidence="4">
    <location>
        <begin position="149"/>
        <end position="213"/>
    </location>
</feature>
<proteinExistence type="predicted"/>
<evidence type="ECO:0000313" key="5">
    <source>
        <dbReference type="EMBL" id="EDY65912.1"/>
    </source>
</evidence>
<dbReference type="Gene3D" id="2.60.40.1240">
    <property type="match status" value="1"/>
</dbReference>
<accession>B5HGF1</accession>
<protein>
    <recommendedName>
        <fullName evidence="4">DUF4352 domain-containing protein</fullName>
    </recommendedName>
</protein>
<reference evidence="6" key="2">
    <citation type="submission" date="2009-10" db="EMBL/GenBank/DDBJ databases">
        <title>The genome sequence of Streptomyces pristinaespiralis strain ATCC 25486.</title>
        <authorList>
            <consortium name="The Broad Institute Genome Sequencing Platform"/>
            <consortium name="Broad Institute Microbial Sequencing Center"/>
            <person name="Fischbach M."/>
            <person name="Godfrey P."/>
            <person name="Ward D."/>
            <person name="Young S."/>
            <person name="Zeng Q."/>
            <person name="Koehrsen M."/>
            <person name="Alvarado L."/>
            <person name="Berlin A.M."/>
            <person name="Bochicchio J."/>
            <person name="Borenstein D."/>
            <person name="Chapman S.B."/>
            <person name="Chen Z."/>
            <person name="Engels R."/>
            <person name="Freedman E."/>
            <person name="Gellesch M."/>
            <person name="Goldberg J."/>
            <person name="Griggs A."/>
            <person name="Gujja S."/>
            <person name="Heilman E.R."/>
            <person name="Heiman D.I."/>
            <person name="Hepburn T.A."/>
            <person name="Howarth C."/>
            <person name="Jen D."/>
            <person name="Larson L."/>
            <person name="Lewis B."/>
            <person name="Mehta T."/>
            <person name="Park D."/>
            <person name="Pearson M."/>
            <person name="Richards J."/>
            <person name="Roberts A."/>
            <person name="Saif S."/>
            <person name="Shea T.D."/>
            <person name="Shenoy N."/>
            <person name="Sisk P."/>
            <person name="Stolte C."/>
            <person name="Sykes S.N."/>
            <person name="Thomson T."/>
            <person name="Walk T."/>
            <person name="White J."/>
            <person name="Yandava C."/>
            <person name="Straight P."/>
            <person name="Clardy J."/>
            <person name="Hung D."/>
            <person name="Kolter R."/>
            <person name="Mekalanos J."/>
            <person name="Walker S."/>
            <person name="Walsh C.T."/>
            <person name="Wieland-Brown L.C."/>
            <person name="Haas B."/>
            <person name="Nusbaum C."/>
            <person name="Birren B."/>
        </authorList>
    </citation>
    <scope>NUCLEOTIDE SEQUENCE [LARGE SCALE GENOMIC DNA]</scope>
    <source>
        <strain evidence="6">ATCC 25486 / DSM 40338 / CBS 914.69 / JCM 4507 / NBRC 13074 / NRRL 2958 / 5647</strain>
    </source>
</reference>
<evidence type="ECO:0000256" key="3">
    <source>
        <dbReference type="SAM" id="Phobius"/>
    </source>
</evidence>
<reference evidence="6" key="1">
    <citation type="submission" date="2008-02" db="EMBL/GenBank/DDBJ databases">
        <authorList>
            <consortium name="The Broad Institute Genome Sequencing Platform"/>
            <person name="Fischbach M."/>
            <person name="Ward D."/>
            <person name="Young S."/>
            <person name="Jaffe D."/>
            <person name="Gnerre S."/>
            <person name="Berlin A."/>
            <person name="Heiman D."/>
            <person name="Hepburn T."/>
            <person name="Sykes S."/>
            <person name="Alvarado L."/>
            <person name="Kodira C.D."/>
            <person name="Straight P."/>
            <person name="Clardy J."/>
            <person name="Hung D."/>
            <person name="Kolter R."/>
            <person name="Mekalanos J."/>
            <person name="Walker S."/>
            <person name="Walsh C.T."/>
            <person name="Lander E."/>
            <person name="Galagan J."/>
            <person name="Nusbaum C."/>
            <person name="Birren B."/>
        </authorList>
    </citation>
    <scope>NUCLEOTIDE SEQUENCE [LARGE SCALE GENOMIC DNA]</scope>
    <source>
        <strain evidence="6">ATCC 25486 / DSM 40338 / CBS 914.69 / JCM 4507 / NBRC 13074 / NRRL 2958 / 5647</strain>
    </source>
</reference>
<dbReference type="EMBL" id="CM000950">
    <property type="protein sequence ID" value="EDY65912.1"/>
    <property type="molecule type" value="Genomic_DNA"/>
</dbReference>
<name>B5HGF1_STRE2</name>
<feature type="region of interest" description="Disordered" evidence="2">
    <location>
        <begin position="90"/>
        <end position="138"/>
    </location>
</feature>
<gene>
    <name evidence="5" type="ORF">SSDG_04235</name>
</gene>
<dbReference type="Proteomes" id="UP000002805">
    <property type="component" value="Chromosome"/>
</dbReference>
<evidence type="ECO:0000256" key="1">
    <source>
        <dbReference type="ARBA" id="ARBA00022729"/>
    </source>
</evidence>
<keyword evidence="3" id="KW-0472">Membrane</keyword>
<dbReference type="HOGENOM" id="CLU_108945_0_0_11"/>
<dbReference type="eggNOG" id="ENOG502ZF4C">
    <property type="taxonomic scope" value="Bacteria"/>
</dbReference>
<dbReference type="AlphaFoldDB" id="B5HGF1"/>
<dbReference type="Pfam" id="PF11611">
    <property type="entry name" value="DUF4352"/>
    <property type="match status" value="1"/>
</dbReference>
<feature type="transmembrane region" description="Helical" evidence="3">
    <location>
        <begin position="65"/>
        <end position="86"/>
    </location>
</feature>
<dbReference type="InterPro" id="IPR029050">
    <property type="entry name" value="Immunoprotect_excell_Ig-like"/>
</dbReference>
<evidence type="ECO:0000259" key="4">
    <source>
        <dbReference type="Pfam" id="PF11611"/>
    </source>
</evidence>